<evidence type="ECO:0000256" key="1">
    <source>
        <dbReference type="SAM" id="Phobius"/>
    </source>
</evidence>
<organism evidence="2 3">
    <name type="scientific">Glycocaulis albus</name>
    <dbReference type="NCBI Taxonomy" id="1382801"/>
    <lineage>
        <taxon>Bacteria</taxon>
        <taxon>Pseudomonadati</taxon>
        <taxon>Pseudomonadota</taxon>
        <taxon>Alphaproteobacteria</taxon>
        <taxon>Maricaulales</taxon>
        <taxon>Maricaulaceae</taxon>
        <taxon>Glycocaulis</taxon>
    </lineage>
</organism>
<feature type="transmembrane region" description="Helical" evidence="1">
    <location>
        <begin position="79"/>
        <end position="99"/>
    </location>
</feature>
<keyword evidence="1" id="KW-1133">Transmembrane helix</keyword>
<keyword evidence="3" id="KW-1185">Reference proteome</keyword>
<dbReference type="RefSeq" id="WP_188452933.1">
    <property type="nucleotide sequence ID" value="NZ_BMFS01000014.1"/>
</dbReference>
<keyword evidence="1" id="KW-0472">Membrane</keyword>
<dbReference type="EMBL" id="BMFS01000014">
    <property type="protein sequence ID" value="GGH07289.1"/>
    <property type="molecule type" value="Genomic_DNA"/>
</dbReference>
<gene>
    <name evidence="2" type="ORF">GCM10007420_24960</name>
</gene>
<feature type="transmembrane region" description="Helical" evidence="1">
    <location>
        <begin position="111"/>
        <end position="129"/>
    </location>
</feature>
<protein>
    <submittedName>
        <fullName evidence="2">Uncharacterized protein</fullName>
    </submittedName>
</protein>
<accession>A0ABQ1XZ78</accession>
<dbReference type="Proteomes" id="UP000648722">
    <property type="component" value="Unassembled WGS sequence"/>
</dbReference>
<evidence type="ECO:0000313" key="3">
    <source>
        <dbReference type="Proteomes" id="UP000648722"/>
    </source>
</evidence>
<feature type="transmembrane region" description="Helical" evidence="1">
    <location>
        <begin position="46"/>
        <end position="67"/>
    </location>
</feature>
<reference evidence="3" key="1">
    <citation type="journal article" date="2019" name="Int. J. Syst. Evol. Microbiol.">
        <title>The Global Catalogue of Microorganisms (GCM) 10K type strain sequencing project: providing services to taxonomists for standard genome sequencing and annotation.</title>
        <authorList>
            <consortium name="The Broad Institute Genomics Platform"/>
            <consortium name="The Broad Institute Genome Sequencing Center for Infectious Disease"/>
            <person name="Wu L."/>
            <person name="Ma J."/>
        </authorList>
    </citation>
    <scope>NUCLEOTIDE SEQUENCE [LARGE SCALE GENOMIC DNA]</scope>
    <source>
        <strain evidence="3">CGMCC 1.12766</strain>
    </source>
</reference>
<keyword evidence="1" id="KW-0812">Transmembrane</keyword>
<name>A0ABQ1XZ78_9PROT</name>
<evidence type="ECO:0000313" key="2">
    <source>
        <dbReference type="EMBL" id="GGH07289.1"/>
    </source>
</evidence>
<proteinExistence type="predicted"/>
<comment type="caution">
    <text evidence="2">The sequence shown here is derived from an EMBL/GenBank/DDBJ whole genome shotgun (WGS) entry which is preliminary data.</text>
</comment>
<feature type="transmembrane region" description="Helical" evidence="1">
    <location>
        <begin position="12"/>
        <end position="34"/>
    </location>
</feature>
<sequence>MTSASNPHARRYMLHMLLAMVGYTALLFASITVLRGETITNDWLRIIIAISPVFPALYGLHAFITFFRSMDEFNRAVISEANLISAGAVAFLSFAYAFAQQASDLLPEIGLIWVLPAIVGGQGLAACIVRARYR</sequence>